<dbReference type="PROSITE" id="PS51197">
    <property type="entry name" value="HTH_RRF2_2"/>
    <property type="match status" value="1"/>
</dbReference>
<dbReference type="EMBL" id="CP053923">
    <property type="protein sequence ID" value="QNT70970.1"/>
    <property type="molecule type" value="Genomic_DNA"/>
</dbReference>
<dbReference type="PANTHER" id="PTHR33221">
    <property type="entry name" value="WINGED HELIX-TURN-HELIX TRANSCRIPTIONAL REGULATOR, RRF2 FAMILY"/>
    <property type="match status" value="1"/>
</dbReference>
<dbReference type="KEGG" id="dvn:HQ394_18705"/>
<dbReference type="PANTHER" id="PTHR33221:SF5">
    <property type="entry name" value="HTH-TYPE TRANSCRIPTIONAL REGULATOR ISCR"/>
    <property type="match status" value="1"/>
</dbReference>
<name>A0A7H1N5I4_9PROT</name>
<evidence type="ECO:0000256" key="1">
    <source>
        <dbReference type="ARBA" id="ARBA00023125"/>
    </source>
</evidence>
<evidence type="ECO:0000313" key="2">
    <source>
        <dbReference type="EMBL" id="QNT70970.1"/>
    </source>
</evidence>
<organism evidence="2 3">
    <name type="scientific">Defluviicoccus vanus</name>
    <dbReference type="NCBI Taxonomy" id="111831"/>
    <lineage>
        <taxon>Bacteria</taxon>
        <taxon>Pseudomonadati</taxon>
        <taxon>Pseudomonadota</taxon>
        <taxon>Alphaproteobacteria</taxon>
        <taxon>Rhodospirillales</taxon>
        <taxon>Rhodospirillaceae</taxon>
        <taxon>Defluviicoccus</taxon>
    </lineage>
</organism>
<dbReference type="GO" id="GO:0003700">
    <property type="term" value="F:DNA-binding transcription factor activity"/>
    <property type="evidence" value="ECO:0007669"/>
    <property type="project" value="TreeGrafter"/>
</dbReference>
<dbReference type="InterPro" id="IPR036390">
    <property type="entry name" value="WH_DNA-bd_sf"/>
</dbReference>
<reference evidence="2 3" key="1">
    <citation type="submission" date="2020-05" db="EMBL/GenBank/DDBJ databases">
        <title>Complete closed genome sequence of Defluviicoccus vanus.</title>
        <authorList>
            <person name="Bessarab I."/>
            <person name="Arumugam K."/>
            <person name="Maszenan A.M."/>
            <person name="Seviour R.J."/>
            <person name="Williams R.B."/>
        </authorList>
    </citation>
    <scope>NUCLEOTIDE SEQUENCE [LARGE SCALE GENOMIC DNA]</scope>
    <source>
        <strain evidence="2 3">Ben 114</strain>
    </source>
</reference>
<keyword evidence="1" id="KW-0238">DNA-binding</keyword>
<accession>A0A7H1N5I4</accession>
<dbReference type="InterPro" id="IPR000944">
    <property type="entry name" value="Tscrpt_reg_Rrf2"/>
</dbReference>
<dbReference type="Pfam" id="PF02082">
    <property type="entry name" value="Rrf2"/>
    <property type="match status" value="1"/>
</dbReference>
<sequence>MLSQKAKYALKALFQLATSPPGTMMLVADIAAKENAPKKFLELILLELKRDGIVYSLRGRNGGYALARPPGQVTVGQVVRLMDGPLAPIPCASLSAYRPCNDCKDEEFCPVRRVMREVRDAVAEILDNRTLADMTANAALHGLIKVGVT</sequence>
<gene>
    <name evidence="2" type="ORF">HQ394_18705</name>
</gene>
<evidence type="ECO:0000313" key="3">
    <source>
        <dbReference type="Proteomes" id="UP000516369"/>
    </source>
</evidence>
<keyword evidence="3" id="KW-1185">Reference proteome</keyword>
<dbReference type="SUPFAM" id="SSF46785">
    <property type="entry name" value="Winged helix' DNA-binding domain"/>
    <property type="match status" value="1"/>
</dbReference>
<dbReference type="RefSeq" id="WP_190261430.1">
    <property type="nucleotide sequence ID" value="NZ_CP053923.1"/>
</dbReference>
<dbReference type="PROSITE" id="PS01332">
    <property type="entry name" value="HTH_RRF2_1"/>
    <property type="match status" value="1"/>
</dbReference>
<dbReference type="NCBIfam" id="TIGR00738">
    <property type="entry name" value="rrf2_super"/>
    <property type="match status" value="1"/>
</dbReference>
<dbReference type="InterPro" id="IPR030489">
    <property type="entry name" value="TR_Rrf2-type_CS"/>
</dbReference>
<dbReference type="Gene3D" id="1.10.10.10">
    <property type="entry name" value="Winged helix-like DNA-binding domain superfamily/Winged helix DNA-binding domain"/>
    <property type="match status" value="1"/>
</dbReference>
<dbReference type="GO" id="GO:0005829">
    <property type="term" value="C:cytosol"/>
    <property type="evidence" value="ECO:0007669"/>
    <property type="project" value="TreeGrafter"/>
</dbReference>
<protein>
    <submittedName>
        <fullName evidence="2">Rrf2 family transcriptional regulator</fullName>
    </submittedName>
</protein>
<dbReference type="Proteomes" id="UP000516369">
    <property type="component" value="Chromosome"/>
</dbReference>
<dbReference type="AlphaFoldDB" id="A0A7H1N5I4"/>
<dbReference type="GO" id="GO:0003677">
    <property type="term" value="F:DNA binding"/>
    <property type="evidence" value="ECO:0007669"/>
    <property type="project" value="UniProtKB-KW"/>
</dbReference>
<dbReference type="InterPro" id="IPR036388">
    <property type="entry name" value="WH-like_DNA-bd_sf"/>
</dbReference>
<proteinExistence type="predicted"/>